<dbReference type="RefSeq" id="WP_005397841.1">
    <property type="nucleotide sequence ID" value="NZ_JH601088.1"/>
</dbReference>
<organism evidence="5 6">
    <name type="scientific">Helcococcus kunzii ATCC 51366</name>
    <dbReference type="NCBI Taxonomy" id="883114"/>
    <lineage>
        <taxon>Bacteria</taxon>
        <taxon>Bacillati</taxon>
        <taxon>Bacillota</taxon>
        <taxon>Tissierellia</taxon>
        <taxon>Tissierellales</taxon>
        <taxon>Peptoniphilaceae</taxon>
        <taxon>Helcococcus</taxon>
    </lineage>
</organism>
<keyword evidence="3" id="KW-0067">ATP-binding</keyword>
<dbReference type="STRING" id="883114.HMPREF9709_00596"/>
<evidence type="ECO:0000259" key="4">
    <source>
        <dbReference type="PROSITE" id="PS50893"/>
    </source>
</evidence>
<dbReference type="HOGENOM" id="CLU_000604_1_22_9"/>
<dbReference type="PROSITE" id="PS00211">
    <property type="entry name" value="ABC_TRANSPORTER_1"/>
    <property type="match status" value="1"/>
</dbReference>
<dbReference type="InterPro" id="IPR015854">
    <property type="entry name" value="ABC_transpr_LolD-like"/>
</dbReference>
<protein>
    <recommendedName>
        <fullName evidence="4">ABC transporter domain-containing protein</fullName>
    </recommendedName>
</protein>
<dbReference type="GO" id="GO:0022857">
    <property type="term" value="F:transmembrane transporter activity"/>
    <property type="evidence" value="ECO:0007669"/>
    <property type="project" value="TreeGrafter"/>
</dbReference>
<dbReference type="GeneID" id="96998603"/>
<dbReference type="OrthoDB" id="9802264at2"/>
<dbReference type="EMBL" id="AGEI01000017">
    <property type="protein sequence ID" value="EHR34779.1"/>
    <property type="molecule type" value="Genomic_DNA"/>
</dbReference>
<evidence type="ECO:0000256" key="1">
    <source>
        <dbReference type="ARBA" id="ARBA00022448"/>
    </source>
</evidence>
<dbReference type="InterPro" id="IPR003439">
    <property type="entry name" value="ABC_transporter-like_ATP-bd"/>
</dbReference>
<dbReference type="SUPFAM" id="SSF52540">
    <property type="entry name" value="P-loop containing nucleoside triphosphate hydrolases"/>
    <property type="match status" value="1"/>
</dbReference>
<reference evidence="5 6" key="1">
    <citation type="submission" date="2012-01" db="EMBL/GenBank/DDBJ databases">
        <title>The Genome Sequence of Helcococcus kunzii ATCC 51366.</title>
        <authorList>
            <consortium name="The Broad Institute Genome Sequencing Platform"/>
            <person name="Earl A."/>
            <person name="Ward D."/>
            <person name="Feldgarden M."/>
            <person name="Gevers D."/>
            <person name="Huys G."/>
            <person name="Young S.K."/>
            <person name="Zeng Q."/>
            <person name="Gargeya S."/>
            <person name="Fitzgerald M."/>
            <person name="Haas B."/>
            <person name="Abouelleil A."/>
            <person name="Alvarado L."/>
            <person name="Arachchi H.M."/>
            <person name="Berlin A."/>
            <person name="Chapman S.B."/>
            <person name="Gearin G."/>
            <person name="Goldberg J."/>
            <person name="Griggs A."/>
            <person name="Gujja S."/>
            <person name="Hansen M."/>
            <person name="Heiman D."/>
            <person name="Howarth C."/>
            <person name="Larimer J."/>
            <person name="Lui A."/>
            <person name="MacDonald P.J.P."/>
            <person name="McCowen C."/>
            <person name="Montmayeur A."/>
            <person name="Murphy C."/>
            <person name="Neiman D."/>
            <person name="Pearson M."/>
            <person name="Priest M."/>
            <person name="Roberts A."/>
            <person name="Saif S."/>
            <person name="Shea T."/>
            <person name="Sisk P."/>
            <person name="Stolte C."/>
            <person name="Sykes S."/>
            <person name="Wortman J."/>
            <person name="Nusbaum C."/>
            <person name="Birren B."/>
        </authorList>
    </citation>
    <scope>NUCLEOTIDE SEQUENCE [LARGE SCALE GENOMIC DNA]</scope>
    <source>
        <strain evidence="5 6">ATCC 51366</strain>
    </source>
</reference>
<dbReference type="Gene3D" id="3.40.50.300">
    <property type="entry name" value="P-loop containing nucleotide triphosphate hydrolases"/>
    <property type="match status" value="1"/>
</dbReference>
<sequence>MINIKKLNKYYNKGKDNELHVLKDLNLLLSDNEYIAIMGTSGVGKSTLLNIIGGLETFESGIYEFCNKDMSNLKENELSEIRGKEISFIFQDYMLIEQDNILKNVKVPLYFDKRYKLSDFNGMAKNALKKVGLEDIKTNKKVSQLSGGQKQRVAIARAIVNKPKLLLADEPTGAVDAETAEEILLVFDELIKNGLSIILVTHDINVAKRANKIYKMIDGSLYEDKDV</sequence>
<feature type="domain" description="ABC transporter" evidence="4">
    <location>
        <begin position="2"/>
        <end position="227"/>
    </location>
</feature>
<dbReference type="InterPro" id="IPR017871">
    <property type="entry name" value="ABC_transporter-like_CS"/>
</dbReference>
<evidence type="ECO:0000256" key="3">
    <source>
        <dbReference type="ARBA" id="ARBA00022840"/>
    </source>
</evidence>
<evidence type="ECO:0000256" key="2">
    <source>
        <dbReference type="ARBA" id="ARBA00022741"/>
    </source>
</evidence>
<dbReference type="CDD" id="cd03255">
    <property type="entry name" value="ABC_MJ0796_LolCDE_FtsE"/>
    <property type="match status" value="1"/>
</dbReference>
<dbReference type="AlphaFoldDB" id="H3NMN5"/>
<dbReference type="Pfam" id="PF00005">
    <property type="entry name" value="ABC_tran"/>
    <property type="match status" value="1"/>
</dbReference>
<dbReference type="GO" id="GO:0016887">
    <property type="term" value="F:ATP hydrolysis activity"/>
    <property type="evidence" value="ECO:0007669"/>
    <property type="project" value="InterPro"/>
</dbReference>
<gene>
    <name evidence="5" type="ORF">HMPREF9709_00596</name>
</gene>
<keyword evidence="2" id="KW-0547">Nucleotide-binding</keyword>
<name>H3NMN5_9FIRM</name>
<dbReference type="InterPro" id="IPR003593">
    <property type="entry name" value="AAA+_ATPase"/>
</dbReference>
<accession>H3NMN5</accession>
<keyword evidence="1" id="KW-0813">Transport</keyword>
<keyword evidence="6" id="KW-1185">Reference proteome</keyword>
<dbReference type="InterPro" id="IPR027417">
    <property type="entry name" value="P-loop_NTPase"/>
</dbReference>
<dbReference type="PROSITE" id="PS50893">
    <property type="entry name" value="ABC_TRANSPORTER_2"/>
    <property type="match status" value="1"/>
</dbReference>
<dbReference type="eggNOG" id="COG1136">
    <property type="taxonomic scope" value="Bacteria"/>
</dbReference>
<evidence type="ECO:0000313" key="5">
    <source>
        <dbReference type="EMBL" id="EHR34779.1"/>
    </source>
</evidence>
<dbReference type="SMART" id="SM00382">
    <property type="entry name" value="AAA"/>
    <property type="match status" value="1"/>
</dbReference>
<proteinExistence type="predicted"/>
<dbReference type="PANTHER" id="PTHR24220:SF692">
    <property type="entry name" value="ABC TRANSPORTER DOMAIN-CONTAINING PROTEIN"/>
    <property type="match status" value="1"/>
</dbReference>
<evidence type="ECO:0000313" key="6">
    <source>
        <dbReference type="Proteomes" id="UP000004191"/>
    </source>
</evidence>
<dbReference type="GO" id="GO:0005524">
    <property type="term" value="F:ATP binding"/>
    <property type="evidence" value="ECO:0007669"/>
    <property type="project" value="UniProtKB-KW"/>
</dbReference>
<comment type="caution">
    <text evidence="5">The sequence shown here is derived from an EMBL/GenBank/DDBJ whole genome shotgun (WGS) entry which is preliminary data.</text>
</comment>
<dbReference type="Proteomes" id="UP000004191">
    <property type="component" value="Unassembled WGS sequence"/>
</dbReference>
<dbReference type="PANTHER" id="PTHR24220">
    <property type="entry name" value="IMPORT ATP-BINDING PROTEIN"/>
    <property type="match status" value="1"/>
</dbReference>
<dbReference type="GO" id="GO:0005886">
    <property type="term" value="C:plasma membrane"/>
    <property type="evidence" value="ECO:0007669"/>
    <property type="project" value="TreeGrafter"/>
</dbReference>
<dbReference type="InterPro" id="IPR017911">
    <property type="entry name" value="MacB-like_ATP-bd"/>
</dbReference>